<dbReference type="Pfam" id="PF00107">
    <property type="entry name" value="ADH_zinc_N"/>
    <property type="match status" value="1"/>
</dbReference>
<name>A0A540VLR4_9CHLR</name>
<dbReference type="PANTHER" id="PTHR43677">
    <property type="entry name" value="SHORT-CHAIN DEHYDROGENASE/REDUCTASE"/>
    <property type="match status" value="1"/>
</dbReference>
<organism evidence="2 3">
    <name type="scientific">Litorilinea aerophila</name>
    <dbReference type="NCBI Taxonomy" id="1204385"/>
    <lineage>
        <taxon>Bacteria</taxon>
        <taxon>Bacillati</taxon>
        <taxon>Chloroflexota</taxon>
        <taxon>Caldilineae</taxon>
        <taxon>Caldilineales</taxon>
        <taxon>Caldilineaceae</taxon>
        <taxon>Litorilinea</taxon>
    </lineage>
</organism>
<dbReference type="Pfam" id="PF08240">
    <property type="entry name" value="ADH_N"/>
    <property type="match status" value="1"/>
</dbReference>
<gene>
    <name evidence="2" type="ORF">FKZ61_02115</name>
</gene>
<dbReference type="CDD" id="cd05280">
    <property type="entry name" value="MDR_yhdh_yhfp"/>
    <property type="match status" value="1"/>
</dbReference>
<dbReference type="EC" id="1.3.1.95" evidence="2"/>
<dbReference type="Gene3D" id="3.40.50.720">
    <property type="entry name" value="NAD(P)-binding Rossmann-like Domain"/>
    <property type="match status" value="1"/>
</dbReference>
<dbReference type="EMBL" id="VIGC01000002">
    <property type="protein sequence ID" value="TQE97688.1"/>
    <property type="molecule type" value="Genomic_DNA"/>
</dbReference>
<keyword evidence="3" id="KW-1185">Reference proteome</keyword>
<dbReference type="InterPro" id="IPR013149">
    <property type="entry name" value="ADH-like_C"/>
</dbReference>
<dbReference type="InterPro" id="IPR051397">
    <property type="entry name" value="Zn-ADH-like_protein"/>
</dbReference>
<comment type="caution">
    <text evidence="2">The sequence shown here is derived from an EMBL/GenBank/DDBJ whole genome shotgun (WGS) entry which is preliminary data.</text>
</comment>
<dbReference type="NCBIfam" id="TIGR02823">
    <property type="entry name" value="oxido_YhdH"/>
    <property type="match status" value="1"/>
</dbReference>
<dbReference type="InterPro" id="IPR036291">
    <property type="entry name" value="NAD(P)-bd_dom_sf"/>
</dbReference>
<dbReference type="RefSeq" id="WP_141608415.1">
    <property type="nucleotide sequence ID" value="NZ_VIGC02000002.1"/>
</dbReference>
<dbReference type="SUPFAM" id="SSF51735">
    <property type="entry name" value="NAD(P)-binding Rossmann-fold domains"/>
    <property type="match status" value="1"/>
</dbReference>
<keyword evidence="2" id="KW-0560">Oxidoreductase</keyword>
<dbReference type="InterPro" id="IPR011032">
    <property type="entry name" value="GroES-like_sf"/>
</dbReference>
<dbReference type="InterPro" id="IPR020843">
    <property type="entry name" value="ER"/>
</dbReference>
<dbReference type="GO" id="GO:0043958">
    <property type="term" value="F:acryloyl-CoA reductase (NADH) activity"/>
    <property type="evidence" value="ECO:0007669"/>
    <property type="project" value="UniProtKB-EC"/>
</dbReference>
<dbReference type="SMART" id="SM00829">
    <property type="entry name" value="PKS_ER"/>
    <property type="match status" value="1"/>
</dbReference>
<dbReference type="SUPFAM" id="SSF50129">
    <property type="entry name" value="GroES-like"/>
    <property type="match status" value="1"/>
</dbReference>
<feature type="domain" description="Enoyl reductase (ER)" evidence="1">
    <location>
        <begin position="18"/>
        <end position="330"/>
    </location>
</feature>
<dbReference type="Proteomes" id="UP000317371">
    <property type="component" value="Unassembled WGS sequence"/>
</dbReference>
<dbReference type="Gene3D" id="3.90.180.10">
    <property type="entry name" value="Medium-chain alcohol dehydrogenases, catalytic domain"/>
    <property type="match status" value="1"/>
</dbReference>
<protein>
    <submittedName>
        <fullName evidence="2">Acryloyl-CoA reductase</fullName>
        <ecNumber evidence="2">1.3.1.95</ecNumber>
    </submittedName>
</protein>
<dbReference type="OrthoDB" id="9782155at2"/>
<evidence type="ECO:0000313" key="3">
    <source>
        <dbReference type="Proteomes" id="UP000317371"/>
    </source>
</evidence>
<accession>A0A540VLR4</accession>
<dbReference type="InParanoid" id="A0A540VLR4"/>
<evidence type="ECO:0000259" key="1">
    <source>
        <dbReference type="SMART" id="SM00829"/>
    </source>
</evidence>
<dbReference type="InterPro" id="IPR013154">
    <property type="entry name" value="ADH-like_N"/>
</dbReference>
<dbReference type="PANTHER" id="PTHR43677:SF1">
    <property type="entry name" value="ACRYLYL-COA REDUCTASE ACUI-RELATED"/>
    <property type="match status" value="1"/>
</dbReference>
<dbReference type="FunCoup" id="A0A540VLR4">
    <property type="interactions" value="36"/>
</dbReference>
<reference evidence="2 3" key="1">
    <citation type="submission" date="2019-06" db="EMBL/GenBank/DDBJ databases">
        <title>Genome sequence of Litorilinea aerophila BAA-2444.</title>
        <authorList>
            <person name="Maclea K.S."/>
            <person name="Maurais E.G."/>
            <person name="Iannazzi L.C."/>
        </authorList>
    </citation>
    <scope>NUCLEOTIDE SEQUENCE [LARGE SCALE GENOMIC DNA]</scope>
    <source>
        <strain evidence="2 3">ATCC BAA-2444</strain>
    </source>
</reference>
<dbReference type="GO" id="GO:0043957">
    <property type="term" value="F:acryloyl-CoA reductase (NADPH) activity"/>
    <property type="evidence" value="ECO:0007669"/>
    <property type="project" value="TreeGrafter"/>
</dbReference>
<dbReference type="AlphaFoldDB" id="A0A540VLR4"/>
<sequence>MDRHSSFQALVVREVEPGTFTRQVEERRIEELPPGELLIRVHYSSLNYKDALSASGHRGVTRHYPHTPGIDAAGVVEESQSPAFQAGDEVIVIGYDLGMDTPGGFGQFIRVPADWAVHRPADLSLRESMIYGTAGFTAAMCVERLMDYGIEPGQGEILVTGATGGVGSVAVALLALEGYTVVAATGKPDQASYLQALGAAAIIHRQEVDDASGRPLLKGRWAGVVDTVGGNILATAIRATRPQGCVTCCGNAASPELHLTVYPFILRGVALLGIDAGNCPIQVRRHIWQKLATRWKLPQLEHMVTECSLQALSGHIDRILAGQQVGRVLVNLGQ</sequence>
<dbReference type="InterPro" id="IPR014188">
    <property type="entry name" value="Acrylyl-CoA_reductase_AcuI"/>
</dbReference>
<evidence type="ECO:0000313" key="2">
    <source>
        <dbReference type="EMBL" id="TQE97688.1"/>
    </source>
</evidence>
<proteinExistence type="predicted"/>